<reference evidence="2" key="2">
    <citation type="submission" date="2023-06" db="EMBL/GenBank/DDBJ databases">
        <authorList>
            <person name="Ma L."/>
            <person name="Liu K.-W."/>
            <person name="Li Z."/>
            <person name="Hsiao Y.-Y."/>
            <person name="Qi Y."/>
            <person name="Fu T."/>
            <person name="Tang G."/>
            <person name="Zhang D."/>
            <person name="Sun W.-H."/>
            <person name="Liu D.-K."/>
            <person name="Li Y."/>
            <person name="Chen G.-Z."/>
            <person name="Liu X.-D."/>
            <person name="Liao X.-Y."/>
            <person name="Jiang Y.-T."/>
            <person name="Yu X."/>
            <person name="Hao Y."/>
            <person name="Huang J."/>
            <person name="Zhao X.-W."/>
            <person name="Ke S."/>
            <person name="Chen Y.-Y."/>
            <person name="Wu W.-L."/>
            <person name="Hsu J.-L."/>
            <person name="Lin Y.-F."/>
            <person name="Huang M.-D."/>
            <person name="Li C.-Y."/>
            <person name="Huang L."/>
            <person name="Wang Z.-W."/>
            <person name="Zhao X."/>
            <person name="Zhong W.-Y."/>
            <person name="Peng D.-H."/>
            <person name="Ahmad S."/>
            <person name="Lan S."/>
            <person name="Zhang J.-S."/>
            <person name="Tsai W.-C."/>
            <person name="Van De Peer Y."/>
            <person name="Liu Z.-J."/>
        </authorList>
    </citation>
    <scope>NUCLEOTIDE SEQUENCE</scope>
    <source>
        <strain evidence="2">CP</strain>
        <tissue evidence="2">Leaves</tissue>
    </source>
</reference>
<organism evidence="2 3">
    <name type="scientific">Acorus calamus</name>
    <name type="common">Sweet flag</name>
    <dbReference type="NCBI Taxonomy" id="4465"/>
    <lineage>
        <taxon>Eukaryota</taxon>
        <taxon>Viridiplantae</taxon>
        <taxon>Streptophyta</taxon>
        <taxon>Embryophyta</taxon>
        <taxon>Tracheophyta</taxon>
        <taxon>Spermatophyta</taxon>
        <taxon>Magnoliopsida</taxon>
        <taxon>Liliopsida</taxon>
        <taxon>Acoraceae</taxon>
        <taxon>Acorus</taxon>
    </lineage>
</organism>
<protein>
    <submittedName>
        <fullName evidence="2">Uncharacterized protein</fullName>
    </submittedName>
</protein>
<sequence length="75" mass="8475">MDFLPSSDTYGKKSLNVNNHSLTDQDKSEPFIRPGRADSFINRSLAPISHTCRDKATVDLKNPNVRLKETVTEQE</sequence>
<evidence type="ECO:0000256" key="1">
    <source>
        <dbReference type="SAM" id="MobiDB-lite"/>
    </source>
</evidence>
<proteinExistence type="predicted"/>
<dbReference type="Proteomes" id="UP001180020">
    <property type="component" value="Unassembled WGS sequence"/>
</dbReference>
<gene>
    <name evidence="2" type="ORF">QJS10_CPA05g00697</name>
</gene>
<dbReference type="EMBL" id="JAUJYO010000005">
    <property type="protein sequence ID" value="KAK1316646.1"/>
    <property type="molecule type" value="Genomic_DNA"/>
</dbReference>
<evidence type="ECO:0000313" key="2">
    <source>
        <dbReference type="EMBL" id="KAK1316646.1"/>
    </source>
</evidence>
<accession>A0AAV9ESS7</accession>
<reference evidence="2" key="1">
    <citation type="journal article" date="2023" name="Nat. Commun.">
        <title>Diploid and tetraploid genomes of Acorus and the evolution of monocots.</title>
        <authorList>
            <person name="Ma L."/>
            <person name="Liu K.W."/>
            <person name="Li Z."/>
            <person name="Hsiao Y.Y."/>
            <person name="Qi Y."/>
            <person name="Fu T."/>
            <person name="Tang G.D."/>
            <person name="Zhang D."/>
            <person name="Sun W.H."/>
            <person name="Liu D.K."/>
            <person name="Li Y."/>
            <person name="Chen G.Z."/>
            <person name="Liu X.D."/>
            <person name="Liao X.Y."/>
            <person name="Jiang Y.T."/>
            <person name="Yu X."/>
            <person name="Hao Y."/>
            <person name="Huang J."/>
            <person name="Zhao X.W."/>
            <person name="Ke S."/>
            <person name="Chen Y.Y."/>
            <person name="Wu W.L."/>
            <person name="Hsu J.L."/>
            <person name="Lin Y.F."/>
            <person name="Huang M.D."/>
            <person name="Li C.Y."/>
            <person name="Huang L."/>
            <person name="Wang Z.W."/>
            <person name="Zhao X."/>
            <person name="Zhong W.Y."/>
            <person name="Peng D.H."/>
            <person name="Ahmad S."/>
            <person name="Lan S."/>
            <person name="Zhang J.S."/>
            <person name="Tsai W.C."/>
            <person name="Van de Peer Y."/>
            <person name="Liu Z.J."/>
        </authorList>
    </citation>
    <scope>NUCLEOTIDE SEQUENCE</scope>
    <source>
        <strain evidence="2">CP</strain>
    </source>
</reference>
<name>A0AAV9ESS7_ACOCL</name>
<feature type="region of interest" description="Disordered" evidence="1">
    <location>
        <begin position="1"/>
        <end position="31"/>
    </location>
</feature>
<evidence type="ECO:0000313" key="3">
    <source>
        <dbReference type="Proteomes" id="UP001180020"/>
    </source>
</evidence>
<keyword evidence="3" id="KW-1185">Reference proteome</keyword>
<comment type="caution">
    <text evidence="2">The sequence shown here is derived from an EMBL/GenBank/DDBJ whole genome shotgun (WGS) entry which is preliminary data.</text>
</comment>
<dbReference type="AlphaFoldDB" id="A0AAV9ESS7"/>